<dbReference type="FunFam" id="1.10.10.10:FF:000002">
    <property type="entry name" value="RNA polymerase sigma factor SigA"/>
    <property type="match status" value="1"/>
</dbReference>
<dbReference type="AlphaFoldDB" id="C6E7E8"/>
<evidence type="ECO:0000256" key="4">
    <source>
        <dbReference type="ARBA" id="ARBA00023125"/>
    </source>
</evidence>
<feature type="region of interest" description="Sigma-70 factor domain-2" evidence="6">
    <location>
        <begin position="351"/>
        <end position="421"/>
    </location>
</feature>
<dbReference type="PROSITE" id="PS00716">
    <property type="entry name" value="SIGMA70_2"/>
    <property type="match status" value="1"/>
</dbReference>
<dbReference type="HOGENOM" id="CLU_014793_7_2_7"/>
<dbReference type="Pfam" id="PF03979">
    <property type="entry name" value="Sigma70_r1_1"/>
    <property type="match status" value="1"/>
</dbReference>
<dbReference type="GO" id="GO:0005737">
    <property type="term" value="C:cytoplasm"/>
    <property type="evidence" value="ECO:0007669"/>
    <property type="project" value="UniProtKB-SubCell"/>
</dbReference>
<dbReference type="GO" id="GO:0016987">
    <property type="term" value="F:sigma factor activity"/>
    <property type="evidence" value="ECO:0007669"/>
    <property type="project" value="UniProtKB-UniRule"/>
</dbReference>
<evidence type="ECO:0000256" key="1">
    <source>
        <dbReference type="ARBA" id="ARBA00022490"/>
    </source>
</evidence>
<dbReference type="HAMAP" id="MF_00963">
    <property type="entry name" value="Sigma70_RpoD_SigA"/>
    <property type="match status" value="1"/>
</dbReference>
<dbReference type="InterPro" id="IPR007627">
    <property type="entry name" value="RNA_pol_sigma70_r2"/>
</dbReference>
<feature type="short sequence motif" description="Interaction with polymerase core subunit RpoC" evidence="6">
    <location>
        <begin position="375"/>
        <end position="378"/>
    </location>
</feature>
<evidence type="ECO:0000256" key="8">
    <source>
        <dbReference type="SAM" id="MobiDB-lite"/>
    </source>
</evidence>
<feature type="coiled-coil region" evidence="7">
    <location>
        <begin position="302"/>
        <end position="357"/>
    </location>
</feature>
<protein>
    <recommendedName>
        <fullName evidence="6">RNA polymerase sigma factor SigA</fullName>
    </recommendedName>
</protein>
<dbReference type="InterPro" id="IPR007630">
    <property type="entry name" value="RNA_pol_sigma70_r4"/>
</dbReference>
<evidence type="ECO:0000256" key="6">
    <source>
        <dbReference type="HAMAP-Rule" id="MF_00963"/>
    </source>
</evidence>
<dbReference type="InterPro" id="IPR036388">
    <property type="entry name" value="WH-like_DNA-bd_sf"/>
</dbReference>
<feature type="compositionally biased region" description="Acidic residues" evidence="8">
    <location>
        <begin position="72"/>
        <end position="86"/>
    </location>
</feature>
<dbReference type="NCBIfam" id="TIGR02393">
    <property type="entry name" value="RpoD_Cterm"/>
    <property type="match status" value="1"/>
</dbReference>
<dbReference type="Gene3D" id="1.10.601.10">
    <property type="entry name" value="RNA Polymerase Primary Sigma Factor"/>
    <property type="match status" value="1"/>
</dbReference>
<dbReference type="GO" id="GO:0006352">
    <property type="term" value="P:DNA-templated transcription initiation"/>
    <property type="evidence" value="ECO:0007669"/>
    <property type="project" value="UniProtKB-UniRule"/>
</dbReference>
<dbReference type="InterPro" id="IPR007624">
    <property type="entry name" value="RNA_pol_sigma70_r3"/>
</dbReference>
<gene>
    <name evidence="6" type="primary">sigA</name>
    <name evidence="11" type="ordered locus">GM21_3789</name>
</gene>
<dbReference type="OrthoDB" id="9809557at2"/>
<dbReference type="Pfam" id="PF04545">
    <property type="entry name" value="Sigma70_r4"/>
    <property type="match status" value="1"/>
</dbReference>
<evidence type="ECO:0000256" key="2">
    <source>
        <dbReference type="ARBA" id="ARBA00023015"/>
    </source>
</evidence>
<dbReference type="eggNOG" id="COG0568">
    <property type="taxonomic scope" value="Bacteria"/>
</dbReference>
<dbReference type="FunFam" id="1.10.10.10:FF:000004">
    <property type="entry name" value="RNA polymerase sigma factor SigA"/>
    <property type="match status" value="1"/>
</dbReference>
<feature type="domain" description="RNA polymerase sigma-70" evidence="9">
    <location>
        <begin position="375"/>
        <end position="388"/>
    </location>
</feature>
<feature type="domain" description="RNA polymerase sigma-70" evidence="10">
    <location>
        <begin position="544"/>
        <end position="570"/>
    </location>
</feature>
<dbReference type="InterPro" id="IPR012760">
    <property type="entry name" value="RNA_pol_sigma_RpoD_C"/>
</dbReference>
<dbReference type="SUPFAM" id="SSF88659">
    <property type="entry name" value="Sigma3 and sigma4 domains of RNA polymerase sigma factors"/>
    <property type="match status" value="2"/>
</dbReference>
<dbReference type="Pfam" id="PF04542">
    <property type="entry name" value="Sigma70_r2"/>
    <property type="match status" value="1"/>
</dbReference>
<dbReference type="Pfam" id="PF04539">
    <property type="entry name" value="Sigma70_r3"/>
    <property type="match status" value="1"/>
</dbReference>
<feature type="DNA-binding region" description="H-T-H motif" evidence="6">
    <location>
        <begin position="545"/>
        <end position="564"/>
    </location>
</feature>
<dbReference type="InterPro" id="IPR014284">
    <property type="entry name" value="RNA_pol_sigma-70_dom"/>
</dbReference>
<keyword evidence="7" id="KW-0175">Coiled coil</keyword>
<dbReference type="InterPro" id="IPR009042">
    <property type="entry name" value="RNA_pol_sigma70_r1_2"/>
</dbReference>
<comment type="subunit">
    <text evidence="6">Interacts transiently with the RNA polymerase catalytic core.</text>
</comment>
<sequence>MAKKSMDEVKQLIDLGKEKGFLTYEEVNDLLPPDIVSSDQIDDVMSMFGDMDIEIVDSAQKVKIPKIKMDLEEEEEHEGSEEEVEFEPGTLGRTSDPVRMYLREMGSVSLLTREGEVEIAKRIEVGERDVASVILNTPITVREVVSLGERLRKQQIGAIEISKDVEEEVLEEGEEDLQALKVLTIIDEIKEIEQRMSEIQSALEAEKVAAKEREALGAEHAELKVKMAETLKSLRLKDRHIEKIAQRLKELSCKVDTVMQEIAELEKESGAEREPFLTAFEGAKGGSEADFQKKLNMTLEEGQKLEKRFRSSEAKLKKIEQESGFKASELANALLAIEEGEHKAKLAKSELVEANLRLVVSIAKKYTNRGLQFLDLIQEGNIGLMKAVDKFEYQRGYKFSTYATWWIRQAITRAIADQARTIRIPVHMIETINKLIRTSRQLVQEIGREPSPEEIAERMALPLDKVRKVLKIAKEPISLETPIGEEEDSHLGDFIEDKGVVSPLEAVIKANLSEQTSRVLSTLTPREEKVLRMRFGIGEKSDHTLEEVGQDFEVTRERIRQIEAKALRKLRHPSRAKKLKSFVE</sequence>
<dbReference type="PROSITE" id="PS00715">
    <property type="entry name" value="SIGMA70_1"/>
    <property type="match status" value="1"/>
</dbReference>
<dbReference type="InterPro" id="IPR000943">
    <property type="entry name" value="RNA_pol_sigma70"/>
</dbReference>
<comment type="subcellular location">
    <subcellularLocation>
        <location evidence="6">Cytoplasm</location>
    </subcellularLocation>
</comment>
<evidence type="ECO:0000259" key="9">
    <source>
        <dbReference type="PROSITE" id="PS00715"/>
    </source>
</evidence>
<evidence type="ECO:0000259" key="10">
    <source>
        <dbReference type="PROSITE" id="PS00716"/>
    </source>
</evidence>
<dbReference type="NCBIfam" id="NF004208">
    <property type="entry name" value="PRK05658.1"/>
    <property type="match status" value="1"/>
</dbReference>
<evidence type="ECO:0000256" key="5">
    <source>
        <dbReference type="ARBA" id="ARBA00023163"/>
    </source>
</evidence>
<dbReference type="STRING" id="443144.GM21_3789"/>
<feature type="coiled-coil region" evidence="7">
    <location>
        <begin position="241"/>
        <end position="268"/>
    </location>
</feature>
<feature type="region of interest" description="Sigma-70 factor domain-3" evidence="6">
    <location>
        <begin position="430"/>
        <end position="506"/>
    </location>
</feature>
<dbReference type="GO" id="GO:0003677">
    <property type="term" value="F:DNA binding"/>
    <property type="evidence" value="ECO:0007669"/>
    <property type="project" value="UniProtKB-UniRule"/>
</dbReference>
<dbReference type="CDD" id="cd06171">
    <property type="entry name" value="Sigma70_r4"/>
    <property type="match status" value="1"/>
</dbReference>
<dbReference type="InterPro" id="IPR007127">
    <property type="entry name" value="RNA_pol_sigma_70_r1_1"/>
</dbReference>
<dbReference type="NCBIfam" id="TIGR02937">
    <property type="entry name" value="sigma70-ECF"/>
    <property type="match status" value="1"/>
</dbReference>
<keyword evidence="4 6" id="KW-0238">DNA-binding</keyword>
<keyword evidence="2 6" id="KW-0805">Transcription regulation</keyword>
<comment type="similarity">
    <text evidence="6">Belongs to the sigma-70 factor family. RpoD/SigA subfamily.</text>
</comment>
<dbReference type="Gene3D" id="1.10.10.10">
    <property type="entry name" value="Winged helix-like DNA-binding domain superfamily/Winged helix DNA-binding domain"/>
    <property type="match status" value="2"/>
</dbReference>
<keyword evidence="5 6" id="KW-0804">Transcription</keyword>
<proteinExistence type="inferred from homology"/>
<dbReference type="Pfam" id="PF00140">
    <property type="entry name" value="Sigma70_r1_2"/>
    <property type="match status" value="1"/>
</dbReference>
<feature type="region of interest" description="Disordered" evidence="8">
    <location>
        <begin position="72"/>
        <end position="91"/>
    </location>
</feature>
<dbReference type="Gene3D" id="1.10.220.120">
    <property type="entry name" value="Sigma-70 factor, region 1.1"/>
    <property type="match status" value="1"/>
</dbReference>
<dbReference type="PANTHER" id="PTHR30603">
    <property type="entry name" value="RNA POLYMERASE SIGMA FACTOR RPO"/>
    <property type="match status" value="1"/>
</dbReference>
<dbReference type="PRINTS" id="PR00046">
    <property type="entry name" value="SIGMA70FCT"/>
</dbReference>
<keyword evidence="1 6" id="KW-0963">Cytoplasm</keyword>
<dbReference type="FunFam" id="1.10.601.10:FF:000001">
    <property type="entry name" value="RNA polymerase sigma factor SigA"/>
    <property type="match status" value="1"/>
</dbReference>
<dbReference type="InterPro" id="IPR013324">
    <property type="entry name" value="RNA_pol_sigma_r3/r4-like"/>
</dbReference>
<organism evidence="11">
    <name type="scientific">Geobacter sp. (strain M21)</name>
    <dbReference type="NCBI Taxonomy" id="443144"/>
    <lineage>
        <taxon>Bacteria</taxon>
        <taxon>Pseudomonadati</taxon>
        <taxon>Thermodesulfobacteriota</taxon>
        <taxon>Desulfuromonadia</taxon>
        <taxon>Geobacterales</taxon>
        <taxon>Geobacteraceae</taxon>
        <taxon>Geobacter</taxon>
    </lineage>
</organism>
<evidence type="ECO:0000313" key="11">
    <source>
        <dbReference type="EMBL" id="ACT19808.1"/>
    </source>
</evidence>
<reference evidence="11" key="1">
    <citation type="submission" date="2009-07" db="EMBL/GenBank/DDBJ databases">
        <title>Complete sequence of Geobacter sp. M21.</title>
        <authorList>
            <consortium name="US DOE Joint Genome Institute"/>
            <person name="Lucas S."/>
            <person name="Copeland A."/>
            <person name="Lapidus A."/>
            <person name="Glavina del Rio T."/>
            <person name="Dalin E."/>
            <person name="Tice H."/>
            <person name="Bruce D."/>
            <person name="Goodwin L."/>
            <person name="Pitluck S."/>
            <person name="Saunders E."/>
            <person name="Brettin T."/>
            <person name="Detter J.C."/>
            <person name="Han C."/>
            <person name="Larimer F."/>
            <person name="Land M."/>
            <person name="Hauser L."/>
            <person name="Kyrpides N."/>
            <person name="Ovchinnikova G."/>
            <person name="Lovley D."/>
        </authorList>
    </citation>
    <scope>NUCLEOTIDE SEQUENCE [LARGE SCALE GENOMIC DNA]</scope>
    <source>
        <strain evidence="11">M21</strain>
    </source>
</reference>
<evidence type="ECO:0000256" key="3">
    <source>
        <dbReference type="ARBA" id="ARBA00023082"/>
    </source>
</evidence>
<dbReference type="SUPFAM" id="SSF88946">
    <property type="entry name" value="Sigma2 domain of RNA polymerase sigma factors"/>
    <property type="match status" value="1"/>
</dbReference>
<keyword evidence="3 6" id="KW-0731">Sigma factor</keyword>
<dbReference type="InterPro" id="IPR050239">
    <property type="entry name" value="Sigma-70_RNA_pol_init_factors"/>
</dbReference>
<dbReference type="EMBL" id="CP001661">
    <property type="protein sequence ID" value="ACT19808.1"/>
    <property type="molecule type" value="Genomic_DNA"/>
</dbReference>
<dbReference type="InterPro" id="IPR042189">
    <property type="entry name" value="RNA_pol_sigma_70_r1_1_sf"/>
</dbReference>
<evidence type="ECO:0000256" key="7">
    <source>
        <dbReference type="SAM" id="Coils"/>
    </source>
</evidence>
<dbReference type="KEGG" id="gem:GM21_3789"/>
<dbReference type="FunFam" id="1.10.220.120:FF:000001">
    <property type="entry name" value="RNA polymerase sigma factor RpoD"/>
    <property type="match status" value="1"/>
</dbReference>
<comment type="function">
    <text evidence="6">Sigma factors are initiation factors that promote the attachment of RNA polymerase to specific initiation sites and are then released. This sigma factor is the primary sigma factor during exponential growth.</text>
</comment>
<dbReference type="InterPro" id="IPR013325">
    <property type="entry name" value="RNA_pol_sigma_r2"/>
</dbReference>
<feature type="region of interest" description="Sigma-70 factor domain-4" evidence="6">
    <location>
        <begin position="519"/>
        <end position="572"/>
    </location>
</feature>
<dbReference type="PANTHER" id="PTHR30603:SF60">
    <property type="entry name" value="RNA POLYMERASE SIGMA FACTOR RPOD"/>
    <property type="match status" value="1"/>
</dbReference>
<dbReference type="InterPro" id="IPR028630">
    <property type="entry name" value="Sigma70_RpoD"/>
</dbReference>
<name>C6E7E8_GEOSM</name>
<accession>C6E7E8</accession>